<name>A0ABQ3MJC4_9PSEU</name>
<gene>
    <name evidence="2" type="ORF">GCM10017774_56360</name>
</gene>
<dbReference type="RefSeq" id="WP_191302335.1">
    <property type="nucleotide sequence ID" value="NZ_BNAR01000009.1"/>
</dbReference>
<evidence type="ECO:0000313" key="2">
    <source>
        <dbReference type="EMBL" id="GHH49258.1"/>
    </source>
</evidence>
<accession>A0ABQ3MJC4</accession>
<proteinExistence type="predicted"/>
<feature type="transmembrane region" description="Helical" evidence="1">
    <location>
        <begin position="50"/>
        <end position="69"/>
    </location>
</feature>
<dbReference type="EMBL" id="BNAR01000009">
    <property type="protein sequence ID" value="GHH49258.1"/>
    <property type="molecule type" value="Genomic_DNA"/>
</dbReference>
<sequence length="103" mass="11108">MTDEPMLLLLLGSGLAFAAAVLLWKLLMLTAGIAATQWLLVTGFADQPLIQAAVFAVPALLAACLLLYLPGNAGLSLRTRSGLAFSPFNPRRRARRNRWEAMA</sequence>
<keyword evidence="1" id="KW-1133">Transmembrane helix</keyword>
<organism evidence="2 3">
    <name type="scientific">Lentzea cavernae</name>
    <dbReference type="NCBI Taxonomy" id="2020703"/>
    <lineage>
        <taxon>Bacteria</taxon>
        <taxon>Bacillati</taxon>
        <taxon>Actinomycetota</taxon>
        <taxon>Actinomycetes</taxon>
        <taxon>Pseudonocardiales</taxon>
        <taxon>Pseudonocardiaceae</taxon>
        <taxon>Lentzea</taxon>
    </lineage>
</organism>
<protein>
    <submittedName>
        <fullName evidence="2">Uncharacterized protein</fullName>
    </submittedName>
</protein>
<keyword evidence="1" id="KW-0472">Membrane</keyword>
<keyword evidence="1" id="KW-0812">Transmembrane</keyword>
<keyword evidence="3" id="KW-1185">Reference proteome</keyword>
<evidence type="ECO:0000313" key="3">
    <source>
        <dbReference type="Proteomes" id="UP000605568"/>
    </source>
</evidence>
<reference evidence="3" key="1">
    <citation type="journal article" date="2019" name="Int. J. Syst. Evol. Microbiol.">
        <title>The Global Catalogue of Microorganisms (GCM) 10K type strain sequencing project: providing services to taxonomists for standard genome sequencing and annotation.</title>
        <authorList>
            <consortium name="The Broad Institute Genomics Platform"/>
            <consortium name="The Broad Institute Genome Sequencing Center for Infectious Disease"/>
            <person name="Wu L."/>
            <person name="Ma J."/>
        </authorList>
    </citation>
    <scope>NUCLEOTIDE SEQUENCE [LARGE SCALE GENOMIC DNA]</scope>
    <source>
        <strain evidence="3">CGMCC 4.7367</strain>
    </source>
</reference>
<comment type="caution">
    <text evidence="2">The sequence shown here is derived from an EMBL/GenBank/DDBJ whole genome shotgun (WGS) entry which is preliminary data.</text>
</comment>
<evidence type="ECO:0000256" key="1">
    <source>
        <dbReference type="SAM" id="Phobius"/>
    </source>
</evidence>
<dbReference type="Proteomes" id="UP000605568">
    <property type="component" value="Unassembled WGS sequence"/>
</dbReference>